<sequence length="98" mass="10997">MSRTPPFEFRNQGYNYYRYPSPESYAFNRLLREFRDPALRARYLDDPGALVAEYGLTDAEATALATLDVDTCVAAGAHPLLAWTGCRMTARDRDAKGS</sequence>
<accession>A0ABW1NY69</accession>
<dbReference type="Pfam" id="PF07746">
    <property type="entry name" value="LigA"/>
    <property type="match status" value="1"/>
</dbReference>
<reference evidence="3" key="1">
    <citation type="journal article" date="2019" name="Int. J. Syst. Evol. Microbiol.">
        <title>The Global Catalogue of Microorganisms (GCM) 10K type strain sequencing project: providing services to taxonomists for standard genome sequencing and annotation.</title>
        <authorList>
            <consortium name="The Broad Institute Genomics Platform"/>
            <consortium name="The Broad Institute Genome Sequencing Center for Infectious Disease"/>
            <person name="Wu L."/>
            <person name="Ma J."/>
        </authorList>
    </citation>
    <scope>NUCLEOTIDE SEQUENCE [LARGE SCALE GENOMIC DNA]</scope>
    <source>
        <strain evidence="3">JCM 30346</strain>
    </source>
</reference>
<dbReference type="InterPro" id="IPR011986">
    <property type="entry name" value="Xdiol_dOase_LigA"/>
</dbReference>
<keyword evidence="3" id="KW-1185">Reference proteome</keyword>
<evidence type="ECO:0000313" key="2">
    <source>
        <dbReference type="EMBL" id="MFC6087312.1"/>
    </source>
</evidence>
<dbReference type="EMBL" id="JBHSRF010000130">
    <property type="protein sequence ID" value="MFC6087312.1"/>
    <property type="molecule type" value="Genomic_DNA"/>
</dbReference>
<dbReference type="Gene3D" id="1.10.700.10">
    <property type="entry name" value="Dioxygenase LigAB, LigA subunit"/>
    <property type="match status" value="1"/>
</dbReference>
<organism evidence="2 3">
    <name type="scientific">Sphaerisporangium aureirubrum</name>
    <dbReference type="NCBI Taxonomy" id="1544736"/>
    <lineage>
        <taxon>Bacteria</taxon>
        <taxon>Bacillati</taxon>
        <taxon>Actinomycetota</taxon>
        <taxon>Actinomycetes</taxon>
        <taxon>Streptosporangiales</taxon>
        <taxon>Streptosporangiaceae</taxon>
        <taxon>Sphaerisporangium</taxon>
    </lineage>
</organism>
<proteinExistence type="predicted"/>
<dbReference type="RefSeq" id="WP_380763441.1">
    <property type="nucleotide sequence ID" value="NZ_JBHSRF010000130.1"/>
</dbReference>
<evidence type="ECO:0000313" key="3">
    <source>
        <dbReference type="Proteomes" id="UP001596137"/>
    </source>
</evidence>
<comment type="caution">
    <text evidence="2">The sequence shown here is derived from an EMBL/GenBank/DDBJ whole genome shotgun (WGS) entry which is preliminary data.</text>
</comment>
<evidence type="ECO:0000259" key="1">
    <source>
        <dbReference type="Pfam" id="PF07746"/>
    </source>
</evidence>
<dbReference type="SUPFAM" id="SSF48076">
    <property type="entry name" value="LigA subunit of an aromatic-ring-opening dioxygenase LigAB"/>
    <property type="match status" value="1"/>
</dbReference>
<gene>
    <name evidence="2" type="ORF">ACFP1K_39520</name>
</gene>
<dbReference type="Proteomes" id="UP001596137">
    <property type="component" value="Unassembled WGS sequence"/>
</dbReference>
<protein>
    <recommendedName>
        <fullName evidence="1">Extradiol ring-cleavage dioxygenase LigAB LigA subunit domain-containing protein</fullName>
    </recommendedName>
</protein>
<feature type="domain" description="Extradiol ring-cleavage dioxygenase LigAB LigA subunit" evidence="1">
    <location>
        <begin position="28"/>
        <end position="78"/>
    </location>
</feature>
<name>A0ABW1NY69_9ACTN</name>
<dbReference type="InterPro" id="IPR036622">
    <property type="entry name" value="LigA_sf"/>
</dbReference>